<evidence type="ECO:0000256" key="2">
    <source>
        <dbReference type="ARBA" id="ARBA00022512"/>
    </source>
</evidence>
<evidence type="ECO:0000313" key="8">
    <source>
        <dbReference type="EMBL" id="RPB12114.1"/>
    </source>
</evidence>
<gene>
    <name evidence="8" type="ORF">P167DRAFT_558860</name>
</gene>
<keyword evidence="3" id="KW-0964">Secreted</keyword>
<evidence type="ECO:0000256" key="6">
    <source>
        <dbReference type="SAM" id="SignalP"/>
    </source>
</evidence>
<organism evidence="8 9">
    <name type="scientific">Morchella conica CCBAS932</name>
    <dbReference type="NCBI Taxonomy" id="1392247"/>
    <lineage>
        <taxon>Eukaryota</taxon>
        <taxon>Fungi</taxon>
        <taxon>Dikarya</taxon>
        <taxon>Ascomycota</taxon>
        <taxon>Pezizomycotina</taxon>
        <taxon>Pezizomycetes</taxon>
        <taxon>Pezizales</taxon>
        <taxon>Morchellaceae</taxon>
        <taxon>Morchella</taxon>
    </lineage>
</organism>
<evidence type="ECO:0000256" key="3">
    <source>
        <dbReference type="ARBA" id="ARBA00022525"/>
    </source>
</evidence>
<keyword evidence="2" id="KW-0134">Cell wall</keyword>
<reference evidence="8 9" key="1">
    <citation type="journal article" date="2018" name="Nat. Ecol. Evol.">
        <title>Pezizomycetes genomes reveal the molecular basis of ectomycorrhizal truffle lifestyle.</title>
        <authorList>
            <person name="Murat C."/>
            <person name="Payen T."/>
            <person name="Noel B."/>
            <person name="Kuo A."/>
            <person name="Morin E."/>
            <person name="Chen J."/>
            <person name="Kohler A."/>
            <person name="Krizsan K."/>
            <person name="Balestrini R."/>
            <person name="Da Silva C."/>
            <person name="Montanini B."/>
            <person name="Hainaut M."/>
            <person name="Levati E."/>
            <person name="Barry K.W."/>
            <person name="Belfiori B."/>
            <person name="Cichocki N."/>
            <person name="Clum A."/>
            <person name="Dockter R.B."/>
            <person name="Fauchery L."/>
            <person name="Guy J."/>
            <person name="Iotti M."/>
            <person name="Le Tacon F."/>
            <person name="Lindquist E.A."/>
            <person name="Lipzen A."/>
            <person name="Malagnac F."/>
            <person name="Mello A."/>
            <person name="Molinier V."/>
            <person name="Miyauchi S."/>
            <person name="Poulain J."/>
            <person name="Riccioni C."/>
            <person name="Rubini A."/>
            <person name="Sitrit Y."/>
            <person name="Splivallo R."/>
            <person name="Traeger S."/>
            <person name="Wang M."/>
            <person name="Zifcakova L."/>
            <person name="Wipf D."/>
            <person name="Zambonelli A."/>
            <person name="Paolocci F."/>
            <person name="Nowrousian M."/>
            <person name="Ottonello S."/>
            <person name="Baldrian P."/>
            <person name="Spatafora J.W."/>
            <person name="Henrissat B."/>
            <person name="Nagy L.G."/>
            <person name="Aury J.M."/>
            <person name="Wincker P."/>
            <person name="Grigoriev I.V."/>
            <person name="Bonfante P."/>
            <person name="Martin F.M."/>
        </authorList>
    </citation>
    <scope>NUCLEOTIDE SEQUENCE [LARGE SCALE GENOMIC DNA]</scope>
    <source>
        <strain evidence="8 9">CCBAS932</strain>
    </source>
</reference>
<dbReference type="InParanoid" id="A0A3N4KND1"/>
<feature type="signal peptide" evidence="6">
    <location>
        <begin position="1"/>
        <end position="21"/>
    </location>
</feature>
<dbReference type="InterPro" id="IPR054508">
    <property type="entry name" value="PIR1-like_C"/>
</dbReference>
<evidence type="ECO:0000256" key="5">
    <source>
        <dbReference type="ARBA" id="ARBA00038219"/>
    </source>
</evidence>
<accession>A0A3N4KND1</accession>
<dbReference type="OrthoDB" id="5415592at2759"/>
<evidence type="ECO:0000256" key="4">
    <source>
        <dbReference type="ARBA" id="ARBA00022729"/>
    </source>
</evidence>
<keyword evidence="4 6" id="KW-0732">Signal</keyword>
<dbReference type="GO" id="GO:0031505">
    <property type="term" value="P:fungal-type cell wall organization"/>
    <property type="evidence" value="ECO:0007669"/>
    <property type="project" value="TreeGrafter"/>
</dbReference>
<dbReference type="EMBL" id="ML119130">
    <property type="protein sequence ID" value="RPB12114.1"/>
    <property type="molecule type" value="Genomic_DNA"/>
</dbReference>
<dbReference type="PANTHER" id="PTHR47254">
    <property type="entry name" value="CELL WALL MANNOPROTEIN CIS3-RELATED"/>
    <property type="match status" value="1"/>
</dbReference>
<proteinExistence type="inferred from homology"/>
<dbReference type="PANTHER" id="PTHR47254:SF1">
    <property type="entry name" value="CELL WALL MANNOPROTEIN CIS3-RELATED"/>
    <property type="match status" value="1"/>
</dbReference>
<dbReference type="InterPro" id="IPR051153">
    <property type="entry name" value="Yeast_CWMannoprotein_PIR"/>
</dbReference>
<name>A0A3N4KND1_9PEZI</name>
<sequence>MYFTFLFFVFLSLSIFSRVNSSALPQGVFETIVPPGGIPPGCQSTYGEKFNFRSIYGPVGYPGFHRICATPGQLQIRVTNGIMTDQIGRIGAVVANRQIQFDGPPAQSGSVYTGGWSVCDDGTLALGPQKFFFACASGTFSNLYDQKIAGYCKQVVFQIMPIADC</sequence>
<evidence type="ECO:0000256" key="1">
    <source>
        <dbReference type="ARBA" id="ARBA00004191"/>
    </source>
</evidence>
<dbReference type="STRING" id="1392247.A0A3N4KND1"/>
<comment type="similarity">
    <text evidence="5">Belongs to the PIR protein family.</text>
</comment>
<comment type="subcellular location">
    <subcellularLocation>
        <location evidence="1">Secreted</location>
        <location evidence="1">Cell wall</location>
    </subcellularLocation>
</comment>
<evidence type="ECO:0000259" key="7">
    <source>
        <dbReference type="Pfam" id="PF22799"/>
    </source>
</evidence>
<dbReference type="Proteomes" id="UP000277580">
    <property type="component" value="Unassembled WGS sequence"/>
</dbReference>
<feature type="chain" id="PRO_5018007684" description="Cell wall mannoprotein PIR1-like C-terminal domain-containing protein" evidence="6">
    <location>
        <begin position="22"/>
        <end position="165"/>
    </location>
</feature>
<evidence type="ECO:0000313" key="9">
    <source>
        <dbReference type="Proteomes" id="UP000277580"/>
    </source>
</evidence>
<dbReference type="GO" id="GO:0009277">
    <property type="term" value="C:fungal-type cell wall"/>
    <property type="evidence" value="ECO:0007669"/>
    <property type="project" value="TreeGrafter"/>
</dbReference>
<dbReference type="AlphaFoldDB" id="A0A3N4KND1"/>
<dbReference type="Pfam" id="PF22799">
    <property type="entry name" value="PIR1-like_C"/>
    <property type="match status" value="1"/>
</dbReference>
<feature type="domain" description="Cell wall mannoprotein PIR1-like C-terminal" evidence="7">
    <location>
        <begin position="81"/>
        <end position="155"/>
    </location>
</feature>
<dbReference type="GO" id="GO:0005199">
    <property type="term" value="F:structural constituent of cell wall"/>
    <property type="evidence" value="ECO:0007669"/>
    <property type="project" value="TreeGrafter"/>
</dbReference>
<keyword evidence="9" id="KW-1185">Reference proteome</keyword>
<protein>
    <recommendedName>
        <fullName evidence="7">Cell wall mannoprotein PIR1-like C-terminal domain-containing protein</fullName>
    </recommendedName>
</protein>